<evidence type="ECO:0000256" key="1">
    <source>
        <dbReference type="SAM" id="SignalP"/>
    </source>
</evidence>
<feature type="chain" id="PRO_5018286654" description="DUF3617 family protein" evidence="1">
    <location>
        <begin position="25"/>
        <end position="158"/>
    </location>
</feature>
<proteinExistence type="predicted"/>
<keyword evidence="1" id="KW-0732">Signal</keyword>
<accession>A0A3G8M9W3</accession>
<dbReference type="RefSeq" id="WP_124739561.1">
    <property type="nucleotide sequence ID" value="NZ_CP034086.1"/>
</dbReference>
<evidence type="ECO:0000313" key="3">
    <source>
        <dbReference type="Proteomes" id="UP000273982"/>
    </source>
</evidence>
<gene>
    <name evidence="2" type="ORF">EHO51_14980</name>
</gene>
<organism evidence="2 3">
    <name type="scientific">Methylocystis rosea</name>
    <dbReference type="NCBI Taxonomy" id="173366"/>
    <lineage>
        <taxon>Bacteria</taxon>
        <taxon>Pseudomonadati</taxon>
        <taxon>Pseudomonadota</taxon>
        <taxon>Alphaproteobacteria</taxon>
        <taxon>Hyphomicrobiales</taxon>
        <taxon>Methylocystaceae</taxon>
        <taxon>Methylocystis</taxon>
    </lineage>
</organism>
<sequence length="158" mass="15899">MIANKSIGLLFLSVLAPAAAQAGASNGSNALALSAIVGELAPQTSAPNKKLLAAFFSGKADAPHAKDLRIAVKADAIDCRAGNVDITSRACELTFGGKKIELRGRKAHELYATLIENGVALDGAAGASHASLSGLDCIVDADEVAEKAGGGARCAFNP</sequence>
<dbReference type="Proteomes" id="UP000273982">
    <property type="component" value="Chromosome"/>
</dbReference>
<dbReference type="KEGG" id="mros:EHO51_14980"/>
<feature type="signal peptide" evidence="1">
    <location>
        <begin position="1"/>
        <end position="24"/>
    </location>
</feature>
<dbReference type="AlphaFoldDB" id="A0A3G8M9W3"/>
<protein>
    <recommendedName>
        <fullName evidence="4">DUF3617 family protein</fullName>
    </recommendedName>
</protein>
<evidence type="ECO:0008006" key="4">
    <source>
        <dbReference type="Google" id="ProtNLM"/>
    </source>
</evidence>
<reference evidence="2 3" key="1">
    <citation type="submission" date="2018-11" db="EMBL/GenBank/DDBJ databases">
        <title>Genome squencing of methanotrophic bacteria isolated from alkaline groundwater in Korea.</title>
        <authorList>
            <person name="Nguyen L.N."/>
        </authorList>
    </citation>
    <scope>NUCLEOTIDE SEQUENCE [LARGE SCALE GENOMIC DNA]</scope>
    <source>
        <strain evidence="2 3">GW6</strain>
    </source>
</reference>
<name>A0A3G8M9W3_9HYPH</name>
<dbReference type="EMBL" id="CP034086">
    <property type="protein sequence ID" value="AZG77930.1"/>
    <property type="molecule type" value="Genomic_DNA"/>
</dbReference>
<evidence type="ECO:0000313" key="2">
    <source>
        <dbReference type="EMBL" id="AZG77930.1"/>
    </source>
</evidence>